<dbReference type="InterPro" id="IPR050179">
    <property type="entry name" value="Trans_hexapeptide_repeat"/>
</dbReference>
<proteinExistence type="predicted"/>
<dbReference type="InterPro" id="IPR018357">
    <property type="entry name" value="Hexapep_transf_CS"/>
</dbReference>
<dbReference type="Proteomes" id="UP000295444">
    <property type="component" value="Unassembled WGS sequence"/>
</dbReference>
<dbReference type="PANTHER" id="PTHR43300:SF11">
    <property type="entry name" value="ACETYLTRANSFERASE RV3034C-RELATED"/>
    <property type="match status" value="1"/>
</dbReference>
<gene>
    <name evidence="3" type="ORF">EV186_104435</name>
</gene>
<dbReference type="GO" id="GO:0016740">
    <property type="term" value="F:transferase activity"/>
    <property type="evidence" value="ECO:0007669"/>
    <property type="project" value="UniProtKB-KW"/>
</dbReference>
<accession>A0A4R6SAJ7</accession>
<evidence type="ECO:0000313" key="3">
    <source>
        <dbReference type="EMBL" id="TDP96447.1"/>
    </source>
</evidence>
<keyword evidence="2" id="KW-0677">Repeat</keyword>
<organism evidence="3 4">
    <name type="scientific">Labedaea rhizosphaerae</name>
    <dbReference type="NCBI Taxonomy" id="598644"/>
    <lineage>
        <taxon>Bacteria</taxon>
        <taxon>Bacillati</taxon>
        <taxon>Actinomycetota</taxon>
        <taxon>Actinomycetes</taxon>
        <taxon>Pseudonocardiales</taxon>
        <taxon>Pseudonocardiaceae</taxon>
        <taxon>Labedaea</taxon>
    </lineage>
</organism>
<keyword evidence="1 3" id="KW-0808">Transferase</keyword>
<dbReference type="Gene3D" id="2.160.10.10">
    <property type="entry name" value="Hexapeptide repeat proteins"/>
    <property type="match status" value="2"/>
</dbReference>
<dbReference type="InterPro" id="IPR011004">
    <property type="entry name" value="Trimer_LpxA-like_sf"/>
</dbReference>
<comment type="caution">
    <text evidence="3">The sequence shown here is derived from an EMBL/GenBank/DDBJ whole genome shotgun (WGS) entry which is preliminary data.</text>
</comment>
<dbReference type="EMBL" id="SNXZ01000004">
    <property type="protein sequence ID" value="TDP96447.1"/>
    <property type="molecule type" value="Genomic_DNA"/>
</dbReference>
<sequence>MTSSAISSPRGKIVAREMTAAELDDAGLLRADENVAISRYAVFVPVDELGESRPITIHAGAVIGRFAVVHGGTTIGVQAVVEDHTVVGQPELGYAVGRIHPGVGGGVHVAAGAVVRAGAVIYADVQVGVNTVVGHHCLLRTAVRVGADTQLGHHLTIERAARIGRDVRCSPGSHITSDTLLADRVFLGAGVRTINDKTLTWRDPSRRSVLAAPRFDFGAKVGSGSVVLASVTIGAHALVGAGSLVTRDIPAGALAYGHPARVQGRA</sequence>
<name>A0A4R6SAJ7_LABRH</name>
<protein>
    <submittedName>
        <fullName evidence="3">Serine O-acetyltransferase</fullName>
    </submittedName>
</protein>
<dbReference type="SUPFAM" id="SSF51161">
    <property type="entry name" value="Trimeric LpxA-like enzymes"/>
    <property type="match status" value="2"/>
</dbReference>
<evidence type="ECO:0000256" key="2">
    <source>
        <dbReference type="ARBA" id="ARBA00022737"/>
    </source>
</evidence>
<keyword evidence="4" id="KW-1185">Reference proteome</keyword>
<reference evidence="3 4" key="1">
    <citation type="submission" date="2019-03" db="EMBL/GenBank/DDBJ databases">
        <title>Genomic Encyclopedia of Type Strains, Phase IV (KMG-IV): sequencing the most valuable type-strain genomes for metagenomic binning, comparative biology and taxonomic classification.</title>
        <authorList>
            <person name="Goeker M."/>
        </authorList>
    </citation>
    <scope>NUCLEOTIDE SEQUENCE [LARGE SCALE GENOMIC DNA]</scope>
    <source>
        <strain evidence="3 4">DSM 45361</strain>
    </source>
</reference>
<dbReference type="PANTHER" id="PTHR43300">
    <property type="entry name" value="ACETYLTRANSFERASE"/>
    <property type="match status" value="1"/>
</dbReference>
<evidence type="ECO:0000313" key="4">
    <source>
        <dbReference type="Proteomes" id="UP000295444"/>
    </source>
</evidence>
<dbReference type="AlphaFoldDB" id="A0A4R6SAJ7"/>
<dbReference type="PROSITE" id="PS00101">
    <property type="entry name" value="HEXAPEP_TRANSFERASES"/>
    <property type="match status" value="1"/>
</dbReference>
<evidence type="ECO:0000256" key="1">
    <source>
        <dbReference type="ARBA" id="ARBA00022679"/>
    </source>
</evidence>